<gene>
    <name evidence="2" type="ORF">GE061_008226</name>
</gene>
<dbReference type="EMBL" id="WIXP02000016">
    <property type="protein sequence ID" value="KAF6198478.1"/>
    <property type="molecule type" value="Genomic_DNA"/>
</dbReference>
<evidence type="ECO:0000256" key="1">
    <source>
        <dbReference type="SAM" id="MobiDB-lite"/>
    </source>
</evidence>
<sequence>MAQSRSWQIEDVVPDEEEASSNTENEPTQRLIDALLNKLPSKTPNKVKFTEFDVSKINPKAWIKTAQLIAEDAKPNKAQLARALTESFKGSSAEWLADNLDENLTWENFLREILSH</sequence>
<name>A0A8S9WQS2_APOLU</name>
<organism evidence="2 3">
    <name type="scientific">Apolygus lucorum</name>
    <name type="common">Small green plant bug</name>
    <name type="synonym">Lygocoris lucorum</name>
    <dbReference type="NCBI Taxonomy" id="248454"/>
    <lineage>
        <taxon>Eukaryota</taxon>
        <taxon>Metazoa</taxon>
        <taxon>Ecdysozoa</taxon>
        <taxon>Arthropoda</taxon>
        <taxon>Hexapoda</taxon>
        <taxon>Insecta</taxon>
        <taxon>Pterygota</taxon>
        <taxon>Neoptera</taxon>
        <taxon>Paraneoptera</taxon>
        <taxon>Hemiptera</taxon>
        <taxon>Heteroptera</taxon>
        <taxon>Panheteroptera</taxon>
        <taxon>Cimicomorpha</taxon>
        <taxon>Miridae</taxon>
        <taxon>Mirini</taxon>
        <taxon>Apolygus</taxon>
    </lineage>
</organism>
<dbReference type="Proteomes" id="UP000466442">
    <property type="component" value="Linkage Group LG16"/>
</dbReference>
<comment type="caution">
    <text evidence="2">The sequence shown here is derived from an EMBL/GenBank/DDBJ whole genome shotgun (WGS) entry which is preliminary data.</text>
</comment>
<reference evidence="2" key="1">
    <citation type="journal article" date="2021" name="Mol. Ecol. Resour.">
        <title>Apolygus lucorum genome provides insights into omnivorousness and mesophyll feeding.</title>
        <authorList>
            <person name="Liu Y."/>
            <person name="Liu H."/>
            <person name="Wang H."/>
            <person name="Huang T."/>
            <person name="Liu B."/>
            <person name="Yang B."/>
            <person name="Yin L."/>
            <person name="Li B."/>
            <person name="Zhang Y."/>
            <person name="Zhang S."/>
            <person name="Jiang F."/>
            <person name="Zhang X."/>
            <person name="Ren Y."/>
            <person name="Wang B."/>
            <person name="Wang S."/>
            <person name="Lu Y."/>
            <person name="Wu K."/>
            <person name="Fan W."/>
            <person name="Wang G."/>
        </authorList>
    </citation>
    <scope>NUCLEOTIDE SEQUENCE</scope>
    <source>
        <strain evidence="2">12Hb</strain>
    </source>
</reference>
<feature type="region of interest" description="Disordered" evidence="1">
    <location>
        <begin position="1"/>
        <end position="29"/>
    </location>
</feature>
<protein>
    <submittedName>
        <fullName evidence="2">Uncharacterized protein</fullName>
    </submittedName>
</protein>
<evidence type="ECO:0000313" key="2">
    <source>
        <dbReference type="EMBL" id="KAF6198478.1"/>
    </source>
</evidence>
<dbReference type="AlphaFoldDB" id="A0A8S9WQS2"/>
<accession>A0A8S9WQS2</accession>
<evidence type="ECO:0000313" key="3">
    <source>
        <dbReference type="Proteomes" id="UP000466442"/>
    </source>
</evidence>
<keyword evidence="3" id="KW-1185">Reference proteome</keyword>
<proteinExistence type="predicted"/>